<dbReference type="RefSeq" id="WP_157427079.1">
    <property type="nucleotide sequence ID" value="NZ_BAAANK010000002.1"/>
</dbReference>
<gene>
    <name evidence="2" type="ORF">GCM10009750_10000</name>
</gene>
<dbReference type="Proteomes" id="UP001501746">
    <property type="component" value="Unassembled WGS sequence"/>
</dbReference>
<evidence type="ECO:0000259" key="1">
    <source>
        <dbReference type="Pfam" id="PF13761"/>
    </source>
</evidence>
<proteinExistence type="predicted"/>
<comment type="caution">
    <text evidence="2">The sequence shown here is derived from an EMBL/GenBank/DDBJ whole genome shotgun (WGS) entry which is preliminary data.</text>
</comment>
<organism evidence="2 3">
    <name type="scientific">Agromyces salentinus</name>
    <dbReference type="NCBI Taxonomy" id="269421"/>
    <lineage>
        <taxon>Bacteria</taxon>
        <taxon>Bacillati</taxon>
        <taxon>Actinomycetota</taxon>
        <taxon>Actinomycetes</taxon>
        <taxon>Micrococcales</taxon>
        <taxon>Microbacteriaceae</taxon>
        <taxon>Agromyces</taxon>
    </lineage>
</organism>
<reference evidence="2 3" key="1">
    <citation type="journal article" date="2019" name="Int. J. Syst. Evol. Microbiol.">
        <title>The Global Catalogue of Microorganisms (GCM) 10K type strain sequencing project: providing services to taxonomists for standard genome sequencing and annotation.</title>
        <authorList>
            <consortium name="The Broad Institute Genomics Platform"/>
            <consortium name="The Broad Institute Genome Sequencing Center for Infectious Disease"/>
            <person name="Wu L."/>
            <person name="Ma J."/>
        </authorList>
    </citation>
    <scope>NUCLEOTIDE SEQUENCE [LARGE SCALE GENOMIC DNA]</scope>
    <source>
        <strain evidence="2 3">JCM 14323</strain>
    </source>
</reference>
<accession>A0ABN2MJV5</accession>
<keyword evidence="3" id="KW-1185">Reference proteome</keyword>
<sequence>MTSIFARAMGEDFLRLHPMLQRRFGVGMDAGETCIGRGVMTEVRRGPWWTVPFLQVGRLRNILVPDVGTDVPFSIENHPYIDPFGRETVTFVREYEIRGRRRRFDATMILADGRIVDYLGTHQHLAVDLDVAVDARGGLVLRSEAQRFYEGPVAFRFPMLFSGRALLREQYDEELGAFRVELEVHNDRFGFLFGYRGTFTCEWFPTVEVPDRVKPVRQEARA</sequence>
<dbReference type="InterPro" id="IPR025311">
    <property type="entry name" value="DUF4166"/>
</dbReference>
<evidence type="ECO:0000313" key="2">
    <source>
        <dbReference type="EMBL" id="GAA1828425.1"/>
    </source>
</evidence>
<dbReference type="EMBL" id="BAAANK010000002">
    <property type="protein sequence ID" value="GAA1828425.1"/>
    <property type="molecule type" value="Genomic_DNA"/>
</dbReference>
<protein>
    <submittedName>
        <fullName evidence="2">DUF4166 domain-containing protein</fullName>
    </submittedName>
</protein>
<feature type="domain" description="DUF4166" evidence="1">
    <location>
        <begin position="16"/>
        <end position="199"/>
    </location>
</feature>
<dbReference type="Pfam" id="PF13761">
    <property type="entry name" value="DUF4166"/>
    <property type="match status" value="1"/>
</dbReference>
<name>A0ABN2MJV5_9MICO</name>
<evidence type="ECO:0000313" key="3">
    <source>
        <dbReference type="Proteomes" id="UP001501746"/>
    </source>
</evidence>